<keyword evidence="2" id="KW-1185">Reference proteome</keyword>
<reference evidence="1 2" key="1">
    <citation type="submission" date="2015-01" db="EMBL/GenBank/DDBJ databases">
        <title>Genome sequence of Mycobacterium llatzerense and Mycobacterium immunogenum recovered from brain abscess.</title>
        <authorList>
            <person name="Greninger A.L."/>
            <person name="Langelier C."/>
            <person name="Cunningham G."/>
            <person name="Chiu C.Y."/>
            <person name="Miller S."/>
        </authorList>
    </citation>
    <scope>NUCLEOTIDE SEQUENCE [LARGE SCALE GENOMIC DNA]</scope>
    <source>
        <strain evidence="1 2">CLUC14</strain>
    </source>
</reference>
<protein>
    <submittedName>
        <fullName evidence="1">Uncharacterized protein</fullName>
    </submittedName>
</protein>
<dbReference type="EMBL" id="JXST01000005">
    <property type="protein sequence ID" value="KIU17956.1"/>
    <property type="molecule type" value="Genomic_DNA"/>
</dbReference>
<accession>A0A0D1LPE1</accession>
<dbReference type="AlphaFoldDB" id="A0A0D1LPE1"/>
<evidence type="ECO:0000313" key="1">
    <source>
        <dbReference type="EMBL" id="KIU17956.1"/>
    </source>
</evidence>
<dbReference type="PATRIC" id="fig|280871.6.peg.948"/>
<organism evidence="1 2">
    <name type="scientific">Mycolicibacterium llatzerense</name>
    <dbReference type="NCBI Taxonomy" id="280871"/>
    <lineage>
        <taxon>Bacteria</taxon>
        <taxon>Bacillati</taxon>
        <taxon>Actinomycetota</taxon>
        <taxon>Actinomycetes</taxon>
        <taxon>Mycobacteriales</taxon>
        <taxon>Mycobacteriaceae</taxon>
        <taxon>Mycolicibacterium</taxon>
    </lineage>
</organism>
<gene>
    <name evidence="1" type="ORF">TL10_04630</name>
</gene>
<comment type="caution">
    <text evidence="1">The sequence shown here is derived from an EMBL/GenBank/DDBJ whole genome shotgun (WGS) entry which is preliminary data.</text>
</comment>
<name>A0A0D1LPE1_9MYCO</name>
<proteinExistence type="predicted"/>
<dbReference type="Proteomes" id="UP000032221">
    <property type="component" value="Unassembled WGS sequence"/>
</dbReference>
<sequence>MAADLTDSYRGTRLDTVPCMTHGRYHMPHTHAVEPMPKSQADVLKLVTTSPGQRNADVLQARLFIELLEEELGELHLQLAATERRAAKQGADKHLEVLRSRMADIIAMVDAIADRFPTA</sequence>
<dbReference type="STRING" id="280871.TL10_04630"/>
<evidence type="ECO:0000313" key="2">
    <source>
        <dbReference type="Proteomes" id="UP000032221"/>
    </source>
</evidence>